<evidence type="ECO:0000259" key="8">
    <source>
        <dbReference type="SMART" id="SM00382"/>
    </source>
</evidence>
<dbReference type="InterPro" id="IPR032675">
    <property type="entry name" value="LRR_dom_sf"/>
</dbReference>
<keyword evidence="3" id="KW-0677">Repeat</keyword>
<keyword evidence="2" id="KW-0433">Leucine-rich repeat</keyword>
<evidence type="ECO:0000256" key="7">
    <source>
        <dbReference type="SAM" id="MobiDB-lite"/>
    </source>
</evidence>
<protein>
    <recommendedName>
        <fullName evidence="8">AAA+ ATPase domain-containing protein</fullName>
    </recommendedName>
</protein>
<dbReference type="FunFam" id="1.10.10.10:FF:000322">
    <property type="entry name" value="Probable disease resistance protein At1g63360"/>
    <property type="match status" value="1"/>
</dbReference>
<dbReference type="SUPFAM" id="SSF52058">
    <property type="entry name" value="L domain-like"/>
    <property type="match status" value="2"/>
</dbReference>
<dbReference type="GO" id="GO:0042742">
    <property type="term" value="P:defense response to bacterium"/>
    <property type="evidence" value="ECO:0007669"/>
    <property type="project" value="UniProtKB-ARBA"/>
</dbReference>
<dbReference type="PRINTS" id="PR00364">
    <property type="entry name" value="DISEASERSIST"/>
</dbReference>
<evidence type="ECO:0000256" key="6">
    <source>
        <dbReference type="ARBA" id="ARBA00022840"/>
    </source>
</evidence>
<dbReference type="Gene3D" id="1.10.10.10">
    <property type="entry name" value="Winged helix-like DNA-binding domain superfamily/Winged helix DNA-binding domain"/>
    <property type="match status" value="1"/>
</dbReference>
<evidence type="ECO:0000256" key="5">
    <source>
        <dbReference type="ARBA" id="ARBA00022821"/>
    </source>
</evidence>
<dbReference type="Pfam" id="PF23559">
    <property type="entry name" value="WHD_DRP"/>
    <property type="match status" value="1"/>
</dbReference>
<evidence type="ECO:0000313" key="9">
    <source>
        <dbReference type="EMBL" id="WVZ76937.1"/>
    </source>
</evidence>
<dbReference type="InterPro" id="IPR027417">
    <property type="entry name" value="P-loop_NTPase"/>
</dbReference>
<dbReference type="Proteomes" id="UP001341281">
    <property type="component" value="Chromosome 05"/>
</dbReference>
<dbReference type="Pfam" id="PF18052">
    <property type="entry name" value="Rx_N"/>
    <property type="match status" value="1"/>
</dbReference>
<organism evidence="9 10">
    <name type="scientific">Paspalum notatum var. saurae</name>
    <dbReference type="NCBI Taxonomy" id="547442"/>
    <lineage>
        <taxon>Eukaryota</taxon>
        <taxon>Viridiplantae</taxon>
        <taxon>Streptophyta</taxon>
        <taxon>Embryophyta</taxon>
        <taxon>Tracheophyta</taxon>
        <taxon>Spermatophyta</taxon>
        <taxon>Magnoliopsida</taxon>
        <taxon>Liliopsida</taxon>
        <taxon>Poales</taxon>
        <taxon>Poaceae</taxon>
        <taxon>PACMAD clade</taxon>
        <taxon>Panicoideae</taxon>
        <taxon>Andropogonodae</taxon>
        <taxon>Paspaleae</taxon>
        <taxon>Paspalinae</taxon>
        <taxon>Paspalum</taxon>
    </lineage>
</organism>
<evidence type="ECO:0000256" key="3">
    <source>
        <dbReference type="ARBA" id="ARBA00022737"/>
    </source>
</evidence>
<keyword evidence="5" id="KW-0611">Plant defense</keyword>
<keyword evidence="4" id="KW-0547">Nucleotide-binding</keyword>
<dbReference type="PANTHER" id="PTHR36766">
    <property type="entry name" value="PLANT BROAD-SPECTRUM MILDEW RESISTANCE PROTEIN RPW8"/>
    <property type="match status" value="1"/>
</dbReference>
<dbReference type="InterPro" id="IPR002182">
    <property type="entry name" value="NB-ARC"/>
</dbReference>
<dbReference type="InterPro" id="IPR036388">
    <property type="entry name" value="WH-like_DNA-bd_sf"/>
</dbReference>
<dbReference type="InterPro" id="IPR056789">
    <property type="entry name" value="LRR_R13L1-DRL21"/>
</dbReference>
<dbReference type="GO" id="GO:0009626">
    <property type="term" value="P:plant-type hypersensitive response"/>
    <property type="evidence" value="ECO:0007669"/>
    <property type="project" value="UniProtKB-ARBA"/>
</dbReference>
<dbReference type="SMART" id="SM00382">
    <property type="entry name" value="AAA"/>
    <property type="match status" value="1"/>
</dbReference>
<comment type="similarity">
    <text evidence="1">Belongs to the disease resistance NB-LRR family.</text>
</comment>
<feature type="domain" description="AAA+ ATPase" evidence="8">
    <location>
        <begin position="369"/>
        <end position="507"/>
    </location>
</feature>
<dbReference type="InterPro" id="IPR042197">
    <property type="entry name" value="Apaf_helical"/>
</dbReference>
<name>A0AAQ3TTT4_PASNO</name>
<evidence type="ECO:0000256" key="4">
    <source>
        <dbReference type="ARBA" id="ARBA00022741"/>
    </source>
</evidence>
<dbReference type="Gene3D" id="1.10.8.430">
    <property type="entry name" value="Helical domain of apoptotic protease-activating factors"/>
    <property type="match status" value="1"/>
</dbReference>
<evidence type="ECO:0000256" key="2">
    <source>
        <dbReference type="ARBA" id="ARBA00022614"/>
    </source>
</evidence>
<dbReference type="GO" id="GO:0002758">
    <property type="term" value="P:innate immune response-activating signaling pathway"/>
    <property type="evidence" value="ECO:0007669"/>
    <property type="project" value="UniProtKB-ARBA"/>
</dbReference>
<accession>A0AAQ3TTT4</accession>
<proteinExistence type="inferred from homology"/>
<dbReference type="Pfam" id="PF00931">
    <property type="entry name" value="NB-ARC"/>
    <property type="match status" value="1"/>
</dbReference>
<reference evidence="9 10" key="1">
    <citation type="submission" date="2024-02" db="EMBL/GenBank/DDBJ databases">
        <title>High-quality chromosome-scale genome assembly of Pensacola bahiagrass (Paspalum notatum Flugge var. saurae).</title>
        <authorList>
            <person name="Vega J.M."/>
            <person name="Podio M."/>
            <person name="Orjuela J."/>
            <person name="Siena L.A."/>
            <person name="Pessino S.C."/>
            <person name="Combes M.C."/>
            <person name="Mariac C."/>
            <person name="Albertini E."/>
            <person name="Pupilli F."/>
            <person name="Ortiz J.P.A."/>
            <person name="Leblanc O."/>
        </authorList>
    </citation>
    <scope>NUCLEOTIDE SEQUENCE [LARGE SCALE GENOMIC DNA]</scope>
    <source>
        <strain evidence="9">R1</strain>
        <tissue evidence="9">Leaf</tissue>
    </source>
</reference>
<dbReference type="Gene3D" id="3.80.10.10">
    <property type="entry name" value="Ribonuclease Inhibitor"/>
    <property type="match status" value="4"/>
</dbReference>
<dbReference type="SUPFAM" id="SSF52540">
    <property type="entry name" value="P-loop containing nucleoside triphosphate hydrolases"/>
    <property type="match status" value="1"/>
</dbReference>
<sequence length="1643" mass="184443">METAVKAAGWVVGQALAPVTGGLLEAWAASEGLGPNVEALKEELLYAQALLDNAQEREIRSAALKELLHKLRQLAYGADDVLDELEYFRIQDEIDGTYHAADEHAGGCVCGLALNARHTARAVAARLLKPSPSSAGSQHDTIRAGNGDQDNKKDKKLGCLSSICSSCGGRSPSPSPTNQDDQKTNSRCLQKLASITRSSACGLVGNGRGMSPSQSSPANQFVDKKVGCGCLQKVVTSTACNTAQSIGKLLPCCSFQPVNGNEKPSLCATWKTRAQQRKNTSQQETKMKFNRVEISKKMKDIIEHLKLVCAKVSNVLNLEFLGTTRITKKDIAMKRPETTPYITENEFFGRGVQKDAVRDIIKRFADKEELVVLPIVGPGGIGKTTFVQQIYKEFMRDFDIPIWICVSLNFNASKLAQEAREKIPEVEGEKKKGSDQELIEQILEAKRFLVVLDDIWECHEDEWKKLLAPFERGAKKGCMIIVTTRFPKVADMVIKAIACPIQMERLEGKDFMDFFQSCAFGVQQSWENHPKLRDVGEKIVIKLKGFPLAAKTVGRLLRNQLTLEHWTTVLESKEWEFQTNEDDIMPALKLSYDYLPFHLQQCFYYCALFPEDYEFDSKELIHLWIGLDIVHPCDQNRRIEDVGQSYLNDLVSHGFLKRNERNGGSPYFVVHDLLHDLAVNISSFECLTICSSNINSIQIRQDVRHLSIIVDKKDVEDIKTFKYCKSDLDTLDKRLKVENLRTLMVFGDYQGSFAKTFCDLFKKAKTLRAIYLSGASYSMDDMLHKLPKLIHLRYLRIKSAYYLGETNFHLSALLRLYHLEVVDLHQCFGLSGPTRHMSNLPKLHYFMVSDLQLQSDIFEVGKLKMLQELRRFQVRKEDKGFELNQLGQLLELGGSLAICNLERIRSMEEAREARIIQLKCLHKLTLEWDANRPNKDTAHEENALEILIPHSNLHGLCIRGHGGTKCPKWLGENHSIKNLESLCLDGVAWELFPPIGELLVDGPRDKISSNIPNTTFQDLRRLEFIKLQRLEHWVVNAPCQLFAHLEVLIIKDCPKLTQLTFSHSTCCHGEKEEKKSWFPSLQELEIKDCPELQQFPPVPWRRAQCSAKIGGVGSGLKQLVCQKNYKSEYSLEIEGKDAPDRMQWDILAFHNLPELKELKLERCPPLSLRHLQMLSSLKKLEVYHSTNVFVLDESESCAQYRFPIEYMSIEQCGVTGKELTHLLTCTPNLSNFDLQQCNNIRGLDVADQQQSKATTPSPSPSSSGNEGVDEVQNTAAALAADDDGVLLLPPQLQALGIYSCPDVVLHFDPLDDSTEAAPRTGERGGGLQGLKSLQSLRIYFCPRFFSSYSWSSSSSSYAPFPTSLKELSLAGGVEGMETLLPLSNLTSLTHLTISDCGDLRGEGLWPLLAQGHLTTLTVYKTPNFFVGSERSLSHEQELPSSSSEPHTLRTDDVAGILSTTICKLLSSWLTKLEFTCVDETECFTEKQEEALVLLTSIEEIRFVFCKKLQGLPAGLHGHSKLKRFEIYRCEAIQSLPKDGLPASLRELKIASCPAIKALPKDCLPSSLQILVIQHCKVIRDLPKDGLPSSMEKLEILGCPAMRSLPKVDSLPNSLRELDVRCSGSEELRRQCRKLIGMIPIVRV</sequence>
<dbReference type="Gene3D" id="3.40.50.300">
    <property type="entry name" value="P-loop containing nucleotide triphosphate hydrolases"/>
    <property type="match status" value="1"/>
</dbReference>
<feature type="region of interest" description="Disordered" evidence="7">
    <location>
        <begin position="1246"/>
        <end position="1268"/>
    </location>
</feature>
<dbReference type="InterPro" id="IPR003593">
    <property type="entry name" value="AAA+_ATPase"/>
</dbReference>
<dbReference type="InterPro" id="IPR041118">
    <property type="entry name" value="Rx_N"/>
</dbReference>
<feature type="region of interest" description="Disordered" evidence="7">
    <location>
        <begin position="166"/>
        <end position="186"/>
    </location>
</feature>
<dbReference type="Pfam" id="PF25019">
    <property type="entry name" value="LRR_R13L1-DRL21"/>
    <property type="match status" value="1"/>
</dbReference>
<gene>
    <name evidence="9" type="ORF">U9M48_024851</name>
</gene>
<dbReference type="EMBL" id="CP144749">
    <property type="protein sequence ID" value="WVZ76937.1"/>
    <property type="molecule type" value="Genomic_DNA"/>
</dbReference>
<keyword evidence="10" id="KW-1185">Reference proteome</keyword>
<evidence type="ECO:0000256" key="1">
    <source>
        <dbReference type="ARBA" id="ARBA00008894"/>
    </source>
</evidence>
<dbReference type="PANTHER" id="PTHR36766:SF70">
    <property type="entry name" value="DISEASE RESISTANCE PROTEIN RGA4"/>
    <property type="match status" value="1"/>
</dbReference>
<dbReference type="InterPro" id="IPR058922">
    <property type="entry name" value="WHD_DRP"/>
</dbReference>
<dbReference type="GO" id="GO:0043531">
    <property type="term" value="F:ADP binding"/>
    <property type="evidence" value="ECO:0007669"/>
    <property type="project" value="InterPro"/>
</dbReference>
<evidence type="ECO:0000313" key="10">
    <source>
        <dbReference type="Proteomes" id="UP001341281"/>
    </source>
</evidence>
<keyword evidence="6" id="KW-0067">ATP-binding</keyword>
<feature type="region of interest" description="Disordered" evidence="7">
    <location>
        <begin position="128"/>
        <end position="154"/>
    </location>
</feature>
<dbReference type="Gene3D" id="1.20.5.4130">
    <property type="match status" value="1"/>
</dbReference>
<dbReference type="GO" id="GO:0005524">
    <property type="term" value="F:ATP binding"/>
    <property type="evidence" value="ECO:0007669"/>
    <property type="project" value="UniProtKB-KW"/>
</dbReference>